<organism evidence="2 3">
    <name type="scientific">Streptomyces thinghirensis</name>
    <dbReference type="NCBI Taxonomy" id="551547"/>
    <lineage>
        <taxon>Bacteria</taxon>
        <taxon>Bacillati</taxon>
        <taxon>Actinomycetota</taxon>
        <taxon>Actinomycetes</taxon>
        <taxon>Kitasatosporales</taxon>
        <taxon>Streptomycetaceae</taxon>
        <taxon>Streptomyces</taxon>
    </lineage>
</organism>
<dbReference type="Gene3D" id="3.40.50.720">
    <property type="entry name" value="NAD(P)-binding Rossmann-like Domain"/>
    <property type="match status" value="1"/>
</dbReference>
<dbReference type="PROSITE" id="PS00061">
    <property type="entry name" value="ADH_SHORT"/>
    <property type="match status" value="1"/>
</dbReference>
<proteinExistence type="inferred from homology"/>
<dbReference type="EMBL" id="BAABJR010000005">
    <property type="protein sequence ID" value="GAA5207776.1"/>
    <property type="molecule type" value="Genomic_DNA"/>
</dbReference>
<keyword evidence="3" id="KW-1185">Reference proteome</keyword>
<comment type="caution">
    <text evidence="2">The sequence shown here is derived from an EMBL/GenBank/DDBJ whole genome shotgun (WGS) entry which is preliminary data.</text>
</comment>
<dbReference type="InterPro" id="IPR020904">
    <property type="entry name" value="Sc_DH/Rdtase_CS"/>
</dbReference>
<dbReference type="Proteomes" id="UP001499878">
    <property type="component" value="Unassembled WGS sequence"/>
</dbReference>
<dbReference type="PRINTS" id="PR00080">
    <property type="entry name" value="SDRFAMILY"/>
</dbReference>
<dbReference type="PRINTS" id="PR00081">
    <property type="entry name" value="GDHRDH"/>
</dbReference>
<reference evidence="3" key="1">
    <citation type="journal article" date="2019" name="Int. J. Syst. Evol. Microbiol.">
        <title>The Global Catalogue of Microorganisms (GCM) 10K type strain sequencing project: providing services to taxonomists for standard genome sequencing and annotation.</title>
        <authorList>
            <consortium name="The Broad Institute Genomics Platform"/>
            <consortium name="The Broad Institute Genome Sequencing Center for Infectious Disease"/>
            <person name="Wu L."/>
            <person name="Ma J."/>
        </authorList>
    </citation>
    <scope>NUCLEOTIDE SEQUENCE [LARGE SCALE GENOMIC DNA]</scope>
    <source>
        <strain evidence="3">JCM 18306</strain>
    </source>
</reference>
<dbReference type="Pfam" id="PF13561">
    <property type="entry name" value="adh_short_C2"/>
    <property type="match status" value="1"/>
</dbReference>
<evidence type="ECO:0000313" key="3">
    <source>
        <dbReference type="Proteomes" id="UP001499878"/>
    </source>
</evidence>
<gene>
    <name evidence="2" type="ORF">GCM10023323_24670</name>
</gene>
<sequence>MHAGPRTTPGGRTVVVTGGTRGIGAAVARRFAADGDEVTVADLHTDGVEDTLPRGIRAVTVDVTRDCEVRSLLAQFARVDVLVNAAGVIARDREYEIDAFERVVAVNLTAAMRCCLAAREALAAAPHGCIVNVASMLSFFGGPRVPAYSASKGGVVQLTKALAVAWAREGIRVNAVAPGWIRTGLTDDVQANDEANRRIITRTPMRRWGEAGEVAGAVAFLAGADAAFVTGTVLAVDGGYLAA</sequence>
<dbReference type="PANTHER" id="PTHR42760">
    <property type="entry name" value="SHORT-CHAIN DEHYDROGENASES/REDUCTASES FAMILY MEMBER"/>
    <property type="match status" value="1"/>
</dbReference>
<dbReference type="InterPro" id="IPR036291">
    <property type="entry name" value="NAD(P)-bd_dom_sf"/>
</dbReference>
<evidence type="ECO:0000256" key="1">
    <source>
        <dbReference type="ARBA" id="ARBA00006484"/>
    </source>
</evidence>
<accession>A0ABP9T3D7</accession>
<dbReference type="PANTHER" id="PTHR42760:SF40">
    <property type="entry name" value="3-OXOACYL-[ACYL-CARRIER-PROTEIN] REDUCTASE, CHLOROPLASTIC"/>
    <property type="match status" value="1"/>
</dbReference>
<name>A0ABP9T3D7_9ACTN</name>
<dbReference type="SUPFAM" id="SSF51735">
    <property type="entry name" value="NAD(P)-binding Rossmann-fold domains"/>
    <property type="match status" value="1"/>
</dbReference>
<dbReference type="InterPro" id="IPR002347">
    <property type="entry name" value="SDR_fam"/>
</dbReference>
<evidence type="ECO:0000313" key="2">
    <source>
        <dbReference type="EMBL" id="GAA5207776.1"/>
    </source>
</evidence>
<protein>
    <submittedName>
        <fullName evidence="2">SDR family NAD(P)-dependent oxidoreductase</fullName>
    </submittedName>
</protein>
<comment type="similarity">
    <text evidence="1">Belongs to the short-chain dehydrogenases/reductases (SDR) family.</text>
</comment>